<evidence type="ECO:0000313" key="3">
    <source>
        <dbReference type="Proteomes" id="UP000002066"/>
    </source>
</evidence>
<dbReference type="EMBL" id="CP002477">
    <property type="protein sequence ID" value="ADW07982.1"/>
    <property type="molecule type" value="Genomic_DNA"/>
</dbReference>
<dbReference type="OrthoDB" id="3543532at2"/>
<evidence type="ECO:0000313" key="2">
    <source>
        <dbReference type="EMBL" id="ADW07982.1"/>
    </source>
</evidence>
<feature type="domain" description="Bacterial toxin 44" evidence="1">
    <location>
        <begin position="254"/>
        <end position="348"/>
    </location>
</feature>
<sequence>MLSYQEVMTTDLSVLTKAAEKWETVAADLAKVGKRYGETVQKITLGQNWHGLSVEAAHTKFATTRREYTSAQTEAKSVAKILRDAHTGFVDLKKKVESARDDAVAAGMAVSTAGRAAFDFTRLQDPAQERALRHDPDLKGAEESWTSHIAAAVRAVAEFDSAVKQALEAVVVDGNLLDGTVGGFNATATPVIPPTGQERSEQKFTDAEKWIFEEMKRNAKSDTVGTIKALLDEPEWYEFGRNYGSDINAAMVMWGAKVAPGQDWDHKPQLQQRYDLQTIDDYYFKQPGTNREVFYDIYSNVHYGYVGRAAGFDTDTLIQGASLGETVLTGDDDQGDQITMRVGVDLYEKYGDDLTEEQLRQGINDAMDQMERAQRNGEDVPQVRTRK</sequence>
<dbReference type="AlphaFoldDB" id="A0A8D4BEB6"/>
<accession>A0A8D4BEB6</accession>
<dbReference type="Pfam" id="PF15607">
    <property type="entry name" value="Ntox44"/>
    <property type="match status" value="1"/>
</dbReference>
<proteinExistence type="predicted"/>
<geneLocation type="plasmid" evidence="2 3">
    <name>pSFLA02</name>
</geneLocation>
<gene>
    <name evidence="2" type="ORF">Sfla_6685</name>
</gene>
<reference evidence="2 3" key="1">
    <citation type="submission" date="2011-01" db="EMBL/GenBank/DDBJ databases">
        <title>Complete sequence of plasmid2 of Streptomyces flavogriseus ATCC 33331.</title>
        <authorList>
            <consortium name="US DOE Joint Genome Institute"/>
            <person name="Lucas S."/>
            <person name="Copeland A."/>
            <person name="Lapidus A."/>
            <person name="Cheng J.-F."/>
            <person name="Goodwin L."/>
            <person name="Pitluck S."/>
            <person name="Davenport K."/>
            <person name="Detter J.C."/>
            <person name="Han C."/>
            <person name="Tapia R."/>
            <person name="Land M."/>
            <person name="Hauser L."/>
            <person name="Kyrpides N."/>
            <person name="Ivanova N."/>
            <person name="Ovchinnikova G."/>
            <person name="Pagani I."/>
            <person name="Brumm P."/>
            <person name="Mead D."/>
            <person name="Woyke T."/>
        </authorList>
    </citation>
    <scope>NUCLEOTIDE SEQUENCE [LARGE SCALE GENOMIC DNA]</scope>
    <source>
        <strain evidence="3">ATCC 33331 / IAF-45CD</strain>
        <plasmid evidence="2 3">pSFLA02</plasmid>
    </source>
</reference>
<evidence type="ECO:0000259" key="1">
    <source>
        <dbReference type="Pfam" id="PF15607"/>
    </source>
</evidence>
<name>A0A8D4BEB6_STRFA</name>
<dbReference type="InterPro" id="IPR028946">
    <property type="entry name" value="Ntox44"/>
</dbReference>
<protein>
    <recommendedName>
        <fullName evidence="1">Bacterial toxin 44 domain-containing protein</fullName>
    </recommendedName>
</protein>
<dbReference type="KEGG" id="sfa:Sfla_6685"/>
<keyword evidence="2" id="KW-0614">Plasmid</keyword>
<dbReference type="Proteomes" id="UP000002066">
    <property type="component" value="Plasmid pSFLA02"/>
</dbReference>
<organism evidence="2 3">
    <name type="scientific">Streptomyces pratensis (strain ATCC 33331 / IAF-45CD)</name>
    <dbReference type="NCBI Taxonomy" id="591167"/>
    <lineage>
        <taxon>Bacteria</taxon>
        <taxon>Bacillati</taxon>
        <taxon>Actinomycetota</taxon>
        <taxon>Actinomycetes</taxon>
        <taxon>Kitasatosporales</taxon>
        <taxon>Streptomycetaceae</taxon>
        <taxon>Streptomyces</taxon>
    </lineage>
</organism>